<dbReference type="EMBL" id="JANAVB010019998">
    <property type="protein sequence ID" value="KAJ6827702.1"/>
    <property type="molecule type" value="Genomic_DNA"/>
</dbReference>
<reference evidence="3" key="2">
    <citation type="submission" date="2023-04" db="EMBL/GenBank/DDBJ databases">
        <authorList>
            <person name="Bruccoleri R.E."/>
            <person name="Oakeley E.J."/>
            <person name="Faust A.-M."/>
            <person name="Dessus-Babus S."/>
            <person name="Altorfer M."/>
            <person name="Burckhardt D."/>
            <person name="Oertli M."/>
            <person name="Naumann U."/>
            <person name="Petersen F."/>
            <person name="Wong J."/>
        </authorList>
    </citation>
    <scope>NUCLEOTIDE SEQUENCE</scope>
    <source>
        <strain evidence="3">GSM-AAB239-AS_SAM_17_03QT</strain>
        <tissue evidence="3">Leaf</tissue>
    </source>
</reference>
<evidence type="ECO:0000313" key="2">
    <source>
        <dbReference type="EMBL" id="KAJ6801622.1"/>
    </source>
</evidence>
<dbReference type="AlphaFoldDB" id="A0AAX6GGM8"/>
<proteinExistence type="predicted"/>
<reference evidence="3" key="1">
    <citation type="journal article" date="2023" name="GigaByte">
        <title>Genome assembly of the bearded iris, Iris pallida Lam.</title>
        <authorList>
            <person name="Bruccoleri R.E."/>
            <person name="Oakeley E.J."/>
            <person name="Faust A.M.E."/>
            <person name="Altorfer M."/>
            <person name="Dessus-Babus S."/>
            <person name="Burckhardt D."/>
            <person name="Oertli M."/>
            <person name="Naumann U."/>
            <person name="Petersen F."/>
            <person name="Wong J."/>
        </authorList>
    </citation>
    <scope>NUCLEOTIDE SEQUENCE</scope>
    <source>
        <strain evidence="3">GSM-AAB239-AS_SAM_17_03QT</strain>
    </source>
</reference>
<dbReference type="EMBL" id="JANAVB010037818">
    <property type="protein sequence ID" value="KAJ6801622.1"/>
    <property type="molecule type" value="Genomic_DNA"/>
</dbReference>
<gene>
    <name evidence="2" type="ORF">M6B38_197050</name>
    <name evidence="3" type="ORF">M6B38_366510</name>
</gene>
<organism evidence="3 4">
    <name type="scientific">Iris pallida</name>
    <name type="common">Sweet iris</name>
    <dbReference type="NCBI Taxonomy" id="29817"/>
    <lineage>
        <taxon>Eukaryota</taxon>
        <taxon>Viridiplantae</taxon>
        <taxon>Streptophyta</taxon>
        <taxon>Embryophyta</taxon>
        <taxon>Tracheophyta</taxon>
        <taxon>Spermatophyta</taxon>
        <taxon>Magnoliopsida</taxon>
        <taxon>Liliopsida</taxon>
        <taxon>Asparagales</taxon>
        <taxon>Iridaceae</taxon>
        <taxon>Iridoideae</taxon>
        <taxon>Irideae</taxon>
        <taxon>Iris</taxon>
    </lineage>
</organism>
<evidence type="ECO:0000256" key="1">
    <source>
        <dbReference type="SAM" id="MobiDB-lite"/>
    </source>
</evidence>
<accession>A0AAX6GGM8</accession>
<feature type="region of interest" description="Disordered" evidence="1">
    <location>
        <begin position="58"/>
        <end position="85"/>
    </location>
</feature>
<feature type="compositionally biased region" description="Polar residues" evidence="1">
    <location>
        <begin position="58"/>
        <end position="71"/>
    </location>
</feature>
<evidence type="ECO:0000313" key="4">
    <source>
        <dbReference type="Proteomes" id="UP001140949"/>
    </source>
</evidence>
<keyword evidence="4" id="KW-1185">Reference proteome</keyword>
<name>A0AAX6GGM8_IRIPA</name>
<feature type="compositionally biased region" description="Basic and acidic residues" evidence="1">
    <location>
        <begin position="74"/>
        <end position="85"/>
    </location>
</feature>
<protein>
    <submittedName>
        <fullName evidence="3">Uncharacterized protein</fullName>
    </submittedName>
</protein>
<evidence type="ECO:0000313" key="3">
    <source>
        <dbReference type="EMBL" id="KAJ6827702.1"/>
    </source>
</evidence>
<dbReference type="Proteomes" id="UP001140949">
    <property type="component" value="Unassembled WGS sequence"/>
</dbReference>
<sequence>MAVRSVLHGERRITGMSFSGGSDFLSRWRTAISRQCTTVQSYSDVDSDHLEQIWSPPTSQMHHFSTSTSFSDLGRSDLGRLVEDR</sequence>
<comment type="caution">
    <text evidence="3">The sequence shown here is derived from an EMBL/GenBank/DDBJ whole genome shotgun (WGS) entry which is preliminary data.</text>
</comment>